<proteinExistence type="predicted"/>
<dbReference type="AlphaFoldDB" id="A0AAV7HLG2"/>
<dbReference type="Proteomes" id="UP000775213">
    <property type="component" value="Unassembled WGS sequence"/>
</dbReference>
<organism evidence="1 2">
    <name type="scientific">Dendrobium chrysotoxum</name>
    <name type="common">Orchid</name>
    <dbReference type="NCBI Taxonomy" id="161865"/>
    <lineage>
        <taxon>Eukaryota</taxon>
        <taxon>Viridiplantae</taxon>
        <taxon>Streptophyta</taxon>
        <taxon>Embryophyta</taxon>
        <taxon>Tracheophyta</taxon>
        <taxon>Spermatophyta</taxon>
        <taxon>Magnoliopsida</taxon>
        <taxon>Liliopsida</taxon>
        <taxon>Asparagales</taxon>
        <taxon>Orchidaceae</taxon>
        <taxon>Epidendroideae</taxon>
        <taxon>Malaxideae</taxon>
        <taxon>Dendrobiinae</taxon>
        <taxon>Dendrobium</taxon>
    </lineage>
</organism>
<accession>A0AAV7HLG2</accession>
<gene>
    <name evidence="1" type="ORF">IEQ34_001509</name>
</gene>
<protein>
    <submittedName>
        <fullName evidence="1">Uncharacterized protein</fullName>
    </submittedName>
</protein>
<evidence type="ECO:0000313" key="2">
    <source>
        <dbReference type="Proteomes" id="UP000775213"/>
    </source>
</evidence>
<name>A0AAV7HLG2_DENCH</name>
<evidence type="ECO:0000313" key="1">
    <source>
        <dbReference type="EMBL" id="KAH0469951.1"/>
    </source>
</evidence>
<dbReference type="EMBL" id="JAGFBR010000002">
    <property type="protein sequence ID" value="KAH0469951.1"/>
    <property type="molecule type" value="Genomic_DNA"/>
</dbReference>
<keyword evidence="2" id="KW-1185">Reference proteome</keyword>
<comment type="caution">
    <text evidence="1">The sequence shown here is derived from an EMBL/GenBank/DDBJ whole genome shotgun (WGS) entry which is preliminary data.</text>
</comment>
<sequence>MHNTTLPGIIKLLNVTNQRVAPNYITEIHPTKERPTNQPNIRPPVPDRVDVVDSAYVKKGKGRPKMT</sequence>
<reference evidence="1 2" key="1">
    <citation type="journal article" date="2021" name="Hortic Res">
        <title>Chromosome-scale assembly of the Dendrobium chrysotoxum genome enhances the understanding of orchid evolution.</title>
        <authorList>
            <person name="Zhang Y."/>
            <person name="Zhang G.Q."/>
            <person name="Zhang D."/>
            <person name="Liu X.D."/>
            <person name="Xu X.Y."/>
            <person name="Sun W.H."/>
            <person name="Yu X."/>
            <person name="Zhu X."/>
            <person name="Wang Z.W."/>
            <person name="Zhao X."/>
            <person name="Zhong W.Y."/>
            <person name="Chen H."/>
            <person name="Yin W.L."/>
            <person name="Huang T."/>
            <person name="Niu S.C."/>
            <person name="Liu Z.J."/>
        </authorList>
    </citation>
    <scope>NUCLEOTIDE SEQUENCE [LARGE SCALE GENOMIC DNA]</scope>
    <source>
        <strain evidence="1">Lindl</strain>
    </source>
</reference>